<dbReference type="InterPro" id="IPR052947">
    <property type="entry name" value="T6SS_Hcp1_domain"/>
</dbReference>
<dbReference type="NCBIfam" id="TIGR03344">
    <property type="entry name" value="VI_effect_Hcp1"/>
    <property type="match status" value="1"/>
</dbReference>
<organism evidence="1 2">
    <name type="scientific">Klebsiella pneumoniae 30684/NJST258_2</name>
    <dbReference type="NCBI Taxonomy" id="1420013"/>
    <lineage>
        <taxon>Bacteria</taxon>
        <taxon>Pseudomonadati</taxon>
        <taxon>Pseudomonadota</taxon>
        <taxon>Gammaproteobacteria</taxon>
        <taxon>Enterobacterales</taxon>
        <taxon>Enterobacteriaceae</taxon>
        <taxon>Klebsiella/Raoultella group</taxon>
        <taxon>Klebsiella</taxon>
        <taxon>Klebsiella pneumoniae complex</taxon>
    </lineage>
</organism>
<dbReference type="AlphaFoldDB" id="W8ULB4"/>
<evidence type="ECO:0000313" key="2">
    <source>
        <dbReference type="Proteomes" id="UP000019586"/>
    </source>
</evidence>
<dbReference type="InterPro" id="IPR036624">
    <property type="entry name" value="Hcp1-lik_sf"/>
</dbReference>
<accession>W8ULB4</accession>
<dbReference type="PANTHER" id="PTHR34319">
    <property type="entry name" value="MAJOR EXPORTED PROTEIN"/>
    <property type="match status" value="1"/>
</dbReference>
<name>W8ULB4_KLEPN</name>
<dbReference type="EMBL" id="CP006918">
    <property type="protein sequence ID" value="AHM79875.1"/>
    <property type="molecule type" value="Genomic_DNA"/>
</dbReference>
<evidence type="ECO:0000313" key="1">
    <source>
        <dbReference type="EMBL" id="AHM79875.1"/>
    </source>
</evidence>
<dbReference type="Proteomes" id="UP000019586">
    <property type="component" value="Chromosome"/>
</dbReference>
<dbReference type="HOGENOM" id="CLU_116190_0_0_6"/>
<protein>
    <submittedName>
        <fullName evidence="1">Uncharacterized protein</fullName>
    </submittedName>
</protein>
<proteinExistence type="predicted"/>
<reference evidence="1 2" key="1">
    <citation type="journal article" date="2014" name="Proc. Natl. Acad. Sci. U.S.A.">
        <title>Molecular dissection of the evolution of carbapenem-resistant multilocus sequence type 258 Klebsiella pneumoniae.</title>
        <authorList>
            <person name="Deleo F.R."/>
            <person name="Chen L."/>
            <person name="Porcella S.F."/>
            <person name="Martens C.A."/>
            <person name="Kobayashi S.D."/>
            <person name="Porter A.R."/>
            <person name="Chavda K.D."/>
            <person name="Jacobs M.R."/>
            <person name="Mathema B."/>
            <person name="Olsen R.J."/>
            <person name="Bonomo R.A."/>
            <person name="Musser J.M."/>
            <person name="Kreiswirth B.N."/>
        </authorList>
    </citation>
    <scope>NUCLEOTIDE SEQUENCE [LARGE SCALE GENOMIC DNA]</scope>
    <source>
        <strain evidence="1">30684/NJST258_2</strain>
    </source>
</reference>
<dbReference type="PANTHER" id="PTHR34319:SF6">
    <property type="entry name" value="MAJOR EXPORTED PROTEIN"/>
    <property type="match status" value="1"/>
</dbReference>
<dbReference type="SUPFAM" id="SSF141452">
    <property type="entry name" value="Hcp1-like"/>
    <property type="match status" value="1"/>
</dbReference>
<dbReference type="KEGG" id="kps:KPNJ2_03095"/>
<dbReference type="Gene3D" id="2.30.110.20">
    <property type="entry name" value="Hcp1-like"/>
    <property type="match status" value="1"/>
</dbReference>
<dbReference type="Pfam" id="PF05638">
    <property type="entry name" value="T6SS_HCP"/>
    <property type="match status" value="1"/>
</dbReference>
<dbReference type="PATRIC" id="fig|1420013.3.peg.2911"/>
<dbReference type="InterPro" id="IPR008514">
    <property type="entry name" value="T6SS_Hcp"/>
</dbReference>
<sequence length="175" mass="20158">MMALHYTMESNSMAIPVYLWLKDDGGADIKGSVDVQDREGSIEVVAQEHNLYIPTDNNTGKLTGTRIHTPFLFTKEIDSSSPYLYKAVTTGQTLKSAEFKWYRINDAGQEVEYFNTKLENVKVVKVNPLMHDIKNPAYEKHNHLEQIELRYEKITWTYKDGNIIHSDSWNERATA</sequence>
<gene>
    <name evidence="1" type="ORF">KPNJ2_03095</name>
</gene>